<dbReference type="EMBL" id="ARXS01000016">
    <property type="protein sequence ID" value="MCU5783432.1"/>
    <property type="molecule type" value="Genomic_DNA"/>
</dbReference>
<dbReference type="Proteomes" id="UP001064106">
    <property type="component" value="Unassembled WGS sequence"/>
</dbReference>
<reference evidence="1" key="1">
    <citation type="submission" date="2012-09" db="EMBL/GenBank/DDBJ databases">
        <title>Genome Sequence of alkane-degrading Bacterium Alcanivorax balearicus MACL04.</title>
        <authorList>
            <person name="Lai Q."/>
            <person name="Shao Z."/>
        </authorList>
    </citation>
    <scope>NUCLEOTIDE SEQUENCE</scope>
    <source>
        <strain evidence="1">MACL04</strain>
    </source>
</reference>
<gene>
    <name evidence="1" type="ORF">MA04_02732</name>
</gene>
<keyword evidence="2" id="KW-1185">Reference proteome</keyword>
<name>A0ABT2R150_9GAMM</name>
<organism evidence="1 2">
    <name type="scientific">Alloalcanivorax balearicus MACL04</name>
    <dbReference type="NCBI Taxonomy" id="1177182"/>
    <lineage>
        <taxon>Bacteria</taxon>
        <taxon>Pseudomonadati</taxon>
        <taxon>Pseudomonadota</taxon>
        <taxon>Gammaproteobacteria</taxon>
        <taxon>Oceanospirillales</taxon>
        <taxon>Alcanivoracaceae</taxon>
        <taxon>Alloalcanivorax</taxon>
    </lineage>
</organism>
<evidence type="ECO:0000313" key="1">
    <source>
        <dbReference type="EMBL" id="MCU5783432.1"/>
    </source>
</evidence>
<evidence type="ECO:0000313" key="2">
    <source>
        <dbReference type="Proteomes" id="UP001064106"/>
    </source>
</evidence>
<comment type="caution">
    <text evidence="1">The sequence shown here is derived from an EMBL/GenBank/DDBJ whole genome shotgun (WGS) entry which is preliminary data.</text>
</comment>
<proteinExistence type="predicted"/>
<protein>
    <submittedName>
        <fullName evidence="1">Uncharacterized protein</fullName>
    </submittedName>
</protein>
<sequence>MPRCHSFQPRKAKGKTCPPELTELLVLYLFQYSNYLSPTNFDINPTNKINCKTRKYLPFLLWHAYNRNFRPTRFPDMQNFIYGINLSRMINTIEISPKPMTNINRKCLRKTFI</sequence>
<accession>A0ABT2R150</accession>